<dbReference type="EMBL" id="CAEZXR010000338">
    <property type="protein sequence ID" value="CAB4726811.1"/>
    <property type="molecule type" value="Genomic_DNA"/>
</dbReference>
<evidence type="ECO:0000313" key="2">
    <source>
        <dbReference type="EMBL" id="CAB4726811.1"/>
    </source>
</evidence>
<organism evidence="2">
    <name type="scientific">freshwater metagenome</name>
    <dbReference type="NCBI Taxonomy" id="449393"/>
    <lineage>
        <taxon>unclassified sequences</taxon>
        <taxon>metagenomes</taxon>
        <taxon>ecological metagenomes</taxon>
    </lineage>
</organism>
<sequence>MRWAPKMAYGGLQAGESGARTPFSVTGGR</sequence>
<proteinExistence type="predicted"/>
<dbReference type="AlphaFoldDB" id="A0A6J6RWI0"/>
<feature type="region of interest" description="Disordered" evidence="1">
    <location>
        <begin position="1"/>
        <end position="29"/>
    </location>
</feature>
<reference evidence="2" key="1">
    <citation type="submission" date="2020-05" db="EMBL/GenBank/DDBJ databases">
        <authorList>
            <person name="Chiriac C."/>
            <person name="Salcher M."/>
            <person name="Ghai R."/>
            <person name="Kavagutti S V."/>
        </authorList>
    </citation>
    <scope>NUCLEOTIDE SEQUENCE</scope>
</reference>
<name>A0A6J6RWI0_9ZZZZ</name>
<evidence type="ECO:0000256" key="1">
    <source>
        <dbReference type="SAM" id="MobiDB-lite"/>
    </source>
</evidence>
<gene>
    <name evidence="2" type="ORF">UFOPK2579_02341</name>
</gene>
<protein>
    <submittedName>
        <fullName evidence="2">Unannotated protein</fullName>
    </submittedName>
</protein>
<accession>A0A6J6RWI0</accession>